<protein>
    <submittedName>
        <fullName evidence="2">Predicted protein</fullName>
    </submittedName>
</protein>
<evidence type="ECO:0000313" key="3">
    <source>
        <dbReference type="Proteomes" id="UP000008694"/>
    </source>
</evidence>
<keyword evidence="1" id="KW-0472">Membrane</keyword>
<feature type="transmembrane region" description="Helical" evidence="1">
    <location>
        <begin position="26"/>
        <end position="49"/>
    </location>
</feature>
<dbReference type="AlphaFoldDB" id="D7L579"/>
<dbReference type="Proteomes" id="UP000008694">
    <property type="component" value="Unassembled WGS sequence"/>
</dbReference>
<proteinExistence type="predicted"/>
<dbReference type="HOGENOM" id="CLU_171341_0_0_1"/>
<evidence type="ECO:0000313" key="2">
    <source>
        <dbReference type="EMBL" id="EFH59806.1"/>
    </source>
</evidence>
<accession>D7L579</accession>
<evidence type="ECO:0000256" key="1">
    <source>
        <dbReference type="SAM" id="Phobius"/>
    </source>
</evidence>
<gene>
    <name evidence="2" type="ORF">ARALYDRAFT_479985</name>
</gene>
<name>D7L579_ARALL</name>
<keyword evidence="3" id="KW-1185">Reference proteome</keyword>
<organism evidence="3">
    <name type="scientific">Arabidopsis lyrata subsp. lyrata</name>
    <name type="common">Lyre-leaved rock-cress</name>
    <dbReference type="NCBI Taxonomy" id="81972"/>
    <lineage>
        <taxon>Eukaryota</taxon>
        <taxon>Viridiplantae</taxon>
        <taxon>Streptophyta</taxon>
        <taxon>Embryophyta</taxon>
        <taxon>Tracheophyta</taxon>
        <taxon>Spermatophyta</taxon>
        <taxon>Magnoliopsida</taxon>
        <taxon>eudicotyledons</taxon>
        <taxon>Gunneridae</taxon>
        <taxon>Pentapetalae</taxon>
        <taxon>rosids</taxon>
        <taxon>malvids</taxon>
        <taxon>Brassicales</taxon>
        <taxon>Brassicaceae</taxon>
        <taxon>Camelineae</taxon>
        <taxon>Arabidopsis</taxon>
    </lineage>
</organism>
<dbReference type="EMBL" id="GL348715">
    <property type="protein sequence ID" value="EFH59806.1"/>
    <property type="molecule type" value="Genomic_DNA"/>
</dbReference>
<keyword evidence="1" id="KW-0812">Transmembrane</keyword>
<keyword evidence="1" id="KW-1133">Transmembrane helix</keyword>
<dbReference type="Gramene" id="fgenesh2_kg.3__2686__AT2G17460.1">
    <property type="protein sequence ID" value="fgenesh2_kg.3__2686__AT2G17460.1"/>
    <property type="gene ID" value="fgenesh2_kg.3__2686__AT2G17460.1"/>
</dbReference>
<sequence>MLTRTSWSHRWCTVTRMRNVISARDIVYTINIGIGVTFAACILYTFCYVRTLVQTMLTRTSWSHRWCTVNRVISSTYTMTCVLRMTSSSTFPIPYSSIIKSFHLFRIEGTSPP</sequence>
<reference evidence="3" key="1">
    <citation type="journal article" date="2011" name="Nat. Genet.">
        <title>The Arabidopsis lyrata genome sequence and the basis of rapid genome size change.</title>
        <authorList>
            <person name="Hu T.T."/>
            <person name="Pattyn P."/>
            <person name="Bakker E.G."/>
            <person name="Cao J."/>
            <person name="Cheng J.-F."/>
            <person name="Clark R.M."/>
            <person name="Fahlgren N."/>
            <person name="Fawcett J.A."/>
            <person name="Grimwood J."/>
            <person name="Gundlach H."/>
            <person name="Haberer G."/>
            <person name="Hollister J.D."/>
            <person name="Ossowski S."/>
            <person name="Ottilar R.P."/>
            <person name="Salamov A.A."/>
            <person name="Schneeberger K."/>
            <person name="Spannagl M."/>
            <person name="Wang X."/>
            <person name="Yang L."/>
            <person name="Nasrallah M.E."/>
            <person name="Bergelson J."/>
            <person name="Carrington J.C."/>
            <person name="Gaut B.S."/>
            <person name="Schmutz J."/>
            <person name="Mayer K.F.X."/>
            <person name="Van de Peer Y."/>
            <person name="Grigoriev I.V."/>
            <person name="Nordborg M."/>
            <person name="Weigel D."/>
            <person name="Guo Y.-L."/>
        </authorList>
    </citation>
    <scope>NUCLEOTIDE SEQUENCE [LARGE SCALE GENOMIC DNA]</scope>
    <source>
        <strain evidence="3">cv. MN47</strain>
    </source>
</reference>